<reference evidence="1" key="2">
    <citation type="journal article" date="2024" name="Antonie Van Leeuwenhoek">
        <title>Roseihalotalea indica gen. nov., sp. nov., a halophilic Bacteroidetes from mesopelagic Southwest Indian Ocean with higher carbohydrate metabolic potential.</title>
        <authorList>
            <person name="Chen B."/>
            <person name="Zhang M."/>
            <person name="Lin D."/>
            <person name="Ye J."/>
            <person name="Tang K."/>
        </authorList>
    </citation>
    <scope>NUCLEOTIDE SEQUENCE</scope>
    <source>
        <strain evidence="1">TK19036</strain>
    </source>
</reference>
<evidence type="ECO:0000313" key="1">
    <source>
        <dbReference type="EMBL" id="WKN39424.1"/>
    </source>
</evidence>
<protein>
    <submittedName>
        <fullName evidence="1">Uncharacterized protein</fullName>
    </submittedName>
</protein>
<accession>A0AA49GST8</accession>
<gene>
    <name evidence="1" type="ORF">K4G66_12050</name>
</gene>
<dbReference type="EMBL" id="CP120682">
    <property type="protein sequence ID" value="WKN39424.1"/>
    <property type="molecule type" value="Genomic_DNA"/>
</dbReference>
<organism evidence="1">
    <name type="scientific">Roseihalotalea indica</name>
    <dbReference type="NCBI Taxonomy" id="2867963"/>
    <lineage>
        <taxon>Bacteria</taxon>
        <taxon>Pseudomonadati</taxon>
        <taxon>Bacteroidota</taxon>
        <taxon>Cytophagia</taxon>
        <taxon>Cytophagales</taxon>
        <taxon>Catalimonadaceae</taxon>
        <taxon>Roseihalotalea</taxon>
    </lineage>
</organism>
<name>A0AA49GST8_9BACT</name>
<reference evidence="1" key="1">
    <citation type="journal article" date="2023" name="Comput. Struct. Biotechnol. J.">
        <title>Discovery of a novel marine Bacteroidetes with a rich repertoire of carbohydrate-active enzymes.</title>
        <authorList>
            <person name="Chen B."/>
            <person name="Liu G."/>
            <person name="Chen Q."/>
            <person name="Wang H."/>
            <person name="Liu L."/>
            <person name="Tang K."/>
        </authorList>
    </citation>
    <scope>NUCLEOTIDE SEQUENCE</scope>
    <source>
        <strain evidence="1">TK19036</strain>
    </source>
</reference>
<dbReference type="AlphaFoldDB" id="A0AA49GST8"/>
<sequence length="112" mass="13473">MNHSQNYTPPTSIIKYISTFFQALIKSKAGKELTESHEREAVKRRDAMPSHHHYMVQPTIERADYFRKQYTIEKERLEEIMQQEGFRFKKDYNYEEAEVLDFARLESLIEPI</sequence>
<proteinExistence type="predicted"/>